<gene>
    <name evidence="1" type="ORF">HUJ06_022862</name>
</gene>
<accession>A0A822XQL9</accession>
<organism evidence="1 2">
    <name type="scientific">Nelumbo nucifera</name>
    <name type="common">Sacred lotus</name>
    <dbReference type="NCBI Taxonomy" id="4432"/>
    <lineage>
        <taxon>Eukaryota</taxon>
        <taxon>Viridiplantae</taxon>
        <taxon>Streptophyta</taxon>
        <taxon>Embryophyta</taxon>
        <taxon>Tracheophyta</taxon>
        <taxon>Spermatophyta</taxon>
        <taxon>Magnoliopsida</taxon>
        <taxon>Proteales</taxon>
        <taxon>Nelumbonaceae</taxon>
        <taxon>Nelumbo</taxon>
    </lineage>
</organism>
<dbReference type="Proteomes" id="UP000607653">
    <property type="component" value="Unassembled WGS sequence"/>
</dbReference>
<comment type="caution">
    <text evidence="1">The sequence shown here is derived from an EMBL/GenBank/DDBJ whole genome shotgun (WGS) entry which is preliminary data.</text>
</comment>
<proteinExistence type="predicted"/>
<name>A0A822XQL9_NELNU</name>
<reference evidence="1 2" key="1">
    <citation type="journal article" date="2020" name="Mol. Biol. Evol.">
        <title>Distinct Expression and Methylation Patterns for Genes with Different Fates following a Single Whole-Genome Duplication in Flowering Plants.</title>
        <authorList>
            <person name="Shi T."/>
            <person name="Rahmani R.S."/>
            <person name="Gugger P.F."/>
            <person name="Wang M."/>
            <person name="Li H."/>
            <person name="Zhang Y."/>
            <person name="Li Z."/>
            <person name="Wang Q."/>
            <person name="Van de Peer Y."/>
            <person name="Marchal K."/>
            <person name="Chen J."/>
        </authorList>
    </citation>
    <scope>NUCLEOTIDE SEQUENCE [LARGE SCALE GENOMIC DNA]</scope>
    <source>
        <tissue evidence="1">Leaf</tissue>
    </source>
</reference>
<dbReference type="AlphaFoldDB" id="A0A822XQL9"/>
<sequence>MNLKAISVFPLPIFFQVSTDSTSQKHIMQFEVFCDRMTRIFDHIPTYEFTSYRIIPRK</sequence>
<evidence type="ECO:0000313" key="2">
    <source>
        <dbReference type="Proteomes" id="UP000607653"/>
    </source>
</evidence>
<dbReference type="EMBL" id="DUZY01000001">
    <property type="protein sequence ID" value="DAD21399.1"/>
    <property type="molecule type" value="Genomic_DNA"/>
</dbReference>
<keyword evidence="2" id="KW-1185">Reference proteome</keyword>
<protein>
    <submittedName>
        <fullName evidence="1">Uncharacterized protein</fullName>
    </submittedName>
</protein>
<evidence type="ECO:0000313" key="1">
    <source>
        <dbReference type="EMBL" id="DAD21399.1"/>
    </source>
</evidence>